<evidence type="ECO:0000313" key="3">
    <source>
        <dbReference type="EMBL" id="SNY33767.1"/>
    </source>
</evidence>
<evidence type="ECO:0000313" key="4">
    <source>
        <dbReference type="Proteomes" id="UP000219573"/>
    </source>
</evidence>
<dbReference type="EMBL" id="OBDZ01000017">
    <property type="protein sequence ID" value="SNY33767.1"/>
    <property type="molecule type" value="Genomic_DNA"/>
</dbReference>
<dbReference type="Gene3D" id="2.60.40.10">
    <property type="entry name" value="Immunoglobulins"/>
    <property type="match status" value="1"/>
</dbReference>
<sequence length="531" mass="58002">MIKSNIFCKKIILCLILVLLTGVIGCSNDDKNSNKVPIIKEITASKTVLQPKENINILVDIFADNQEALTFTWSATGGTIEGAGNSVTYIAPSTAGKYTVEVNVEDVNGGVTNSSIILTVYNDDQNSNEAPIIKEITASKTDLQPKEDINISVDVFDDNQEALTFTWSATGGTIKGTGNSVTYTAPITAGKYIAEVSVEDANGGITNSSIILTVYREIVFVSGTEGDLDIYKINEDSTNIDNLTNNSSLDINPVWSPDREKIAFLSDNNGNKVYNLYIMDADGSNKIQLTTNHSIYAIFPGSWSPDGDKIVFASKKDGNYDIYTINVDGSNEIKLTNDVDTDNECPAWSPDGDKIAFDSDGDIHIIDSDGGNRINLTNSVVYKESPIWSPDGSKIAFLSEDNDANYNLYIMDENGGNQINLTNDKLLNNINPVWSPDGSKIAFLSGIDDNNYIYDLYVVNVDGDDKIKLTNNYLMDIWSVVSWSSQGDKIVFSADDDSDGGSDLYLINADGSNSIKLINNQVYDMMPAWRQ</sequence>
<gene>
    <name evidence="3" type="ORF">SAMN06265827_11767</name>
</gene>
<dbReference type="Pfam" id="PF16472">
    <property type="entry name" value="DUF5050"/>
    <property type="match status" value="1"/>
</dbReference>
<dbReference type="SUPFAM" id="SSF49299">
    <property type="entry name" value="PKD domain"/>
    <property type="match status" value="1"/>
</dbReference>
<keyword evidence="4" id="KW-1185">Reference proteome</keyword>
<feature type="chain" id="PRO_5038839906" evidence="1">
    <location>
        <begin position="26"/>
        <end position="531"/>
    </location>
</feature>
<dbReference type="InterPro" id="IPR011042">
    <property type="entry name" value="6-blade_b-propeller_TolB-like"/>
</dbReference>
<dbReference type="PROSITE" id="PS51257">
    <property type="entry name" value="PROKAR_LIPOPROTEIN"/>
    <property type="match status" value="1"/>
</dbReference>
<proteinExistence type="predicted"/>
<keyword evidence="1" id="KW-0732">Signal</keyword>
<dbReference type="InterPro" id="IPR035986">
    <property type="entry name" value="PKD_dom_sf"/>
</dbReference>
<dbReference type="InterPro" id="IPR013783">
    <property type="entry name" value="Ig-like_fold"/>
</dbReference>
<reference evidence="4" key="1">
    <citation type="submission" date="2017-09" db="EMBL/GenBank/DDBJ databases">
        <authorList>
            <person name="Varghese N."/>
            <person name="Submissions S."/>
        </authorList>
    </citation>
    <scope>NUCLEOTIDE SEQUENCE [LARGE SCALE GENOMIC DNA]</scope>
    <source>
        <strain evidence="4">MSL47</strain>
    </source>
</reference>
<dbReference type="RefSeq" id="WP_172431921.1">
    <property type="nucleotide sequence ID" value="NZ_OBDZ01000017.1"/>
</dbReference>
<feature type="domain" description="Prolow-density lipoprotein receptor-related protein 1-like beta-propeller" evidence="2">
    <location>
        <begin position="202"/>
        <end position="477"/>
    </location>
</feature>
<dbReference type="Gene3D" id="2.120.10.30">
    <property type="entry name" value="TolB, C-terminal domain"/>
    <property type="match status" value="3"/>
</dbReference>
<dbReference type="InterPro" id="IPR032485">
    <property type="entry name" value="LRP1-like_beta_prop"/>
</dbReference>
<evidence type="ECO:0000259" key="2">
    <source>
        <dbReference type="Pfam" id="PF16472"/>
    </source>
</evidence>
<dbReference type="Proteomes" id="UP000219573">
    <property type="component" value="Unassembled WGS sequence"/>
</dbReference>
<evidence type="ECO:0000256" key="1">
    <source>
        <dbReference type="SAM" id="SignalP"/>
    </source>
</evidence>
<name>A0A285HDM2_9FIRM</name>
<accession>A0A285HDM2</accession>
<dbReference type="PANTHER" id="PTHR36842:SF1">
    <property type="entry name" value="PROTEIN TOLB"/>
    <property type="match status" value="1"/>
</dbReference>
<feature type="signal peptide" evidence="1">
    <location>
        <begin position="1"/>
        <end position="25"/>
    </location>
</feature>
<dbReference type="AlphaFoldDB" id="A0A285HDM2"/>
<dbReference type="PANTHER" id="PTHR36842">
    <property type="entry name" value="PROTEIN TOLB HOMOLOG"/>
    <property type="match status" value="1"/>
</dbReference>
<dbReference type="SUPFAM" id="SSF82171">
    <property type="entry name" value="DPP6 N-terminal domain-like"/>
    <property type="match status" value="1"/>
</dbReference>
<organism evidence="3 4">
    <name type="scientific">Orenia metallireducens</name>
    <dbReference type="NCBI Taxonomy" id="1413210"/>
    <lineage>
        <taxon>Bacteria</taxon>
        <taxon>Bacillati</taxon>
        <taxon>Bacillota</taxon>
        <taxon>Clostridia</taxon>
        <taxon>Halanaerobiales</taxon>
        <taxon>Halobacteroidaceae</taxon>
        <taxon>Orenia</taxon>
    </lineage>
</organism>
<protein>
    <submittedName>
        <fullName evidence="3">Component of the Tol biopolymer transport system</fullName>
    </submittedName>
</protein>